<keyword evidence="2" id="KW-1185">Reference proteome</keyword>
<dbReference type="EMBL" id="BMAU01021221">
    <property type="protein sequence ID" value="GFY00519.1"/>
    <property type="molecule type" value="Genomic_DNA"/>
</dbReference>
<dbReference type="AlphaFoldDB" id="A0A8X6VAL9"/>
<comment type="caution">
    <text evidence="1">The sequence shown here is derived from an EMBL/GenBank/DDBJ whole genome shotgun (WGS) entry which is preliminary data.</text>
</comment>
<organism evidence="1 2">
    <name type="scientific">Trichonephila clavipes</name>
    <name type="common">Golden silk orbweaver</name>
    <name type="synonym">Nephila clavipes</name>
    <dbReference type="NCBI Taxonomy" id="2585209"/>
    <lineage>
        <taxon>Eukaryota</taxon>
        <taxon>Metazoa</taxon>
        <taxon>Ecdysozoa</taxon>
        <taxon>Arthropoda</taxon>
        <taxon>Chelicerata</taxon>
        <taxon>Arachnida</taxon>
        <taxon>Araneae</taxon>
        <taxon>Araneomorphae</taxon>
        <taxon>Entelegynae</taxon>
        <taxon>Araneoidea</taxon>
        <taxon>Nephilidae</taxon>
        <taxon>Trichonephila</taxon>
    </lineage>
</organism>
<proteinExistence type="predicted"/>
<evidence type="ECO:0000313" key="2">
    <source>
        <dbReference type="Proteomes" id="UP000887159"/>
    </source>
</evidence>
<reference evidence="1" key="1">
    <citation type="submission" date="2020-08" db="EMBL/GenBank/DDBJ databases">
        <title>Multicomponent nature underlies the extraordinary mechanical properties of spider dragline silk.</title>
        <authorList>
            <person name="Kono N."/>
            <person name="Nakamura H."/>
            <person name="Mori M."/>
            <person name="Yoshida Y."/>
            <person name="Ohtoshi R."/>
            <person name="Malay A.D."/>
            <person name="Moran D.A.P."/>
            <person name="Tomita M."/>
            <person name="Numata K."/>
            <person name="Arakawa K."/>
        </authorList>
    </citation>
    <scope>NUCLEOTIDE SEQUENCE</scope>
</reference>
<protein>
    <submittedName>
        <fullName evidence="1">Uncharacterized protein</fullName>
    </submittedName>
</protein>
<evidence type="ECO:0000313" key="1">
    <source>
        <dbReference type="EMBL" id="GFY00519.1"/>
    </source>
</evidence>
<name>A0A8X6VAL9_TRICX</name>
<sequence length="106" mass="12335">MDELIEMHEQEQDIQELESLDPVLSDNRMTVEERAKILQISMGIEAFFCLKMCFAFSSSSRTFTKDNLNAQCPSGRVSRFHTTCLEFYLRGRQGRFSLSSLQWVDK</sequence>
<gene>
    <name evidence="1" type="ORF">TNCV_2139161</name>
</gene>
<dbReference type="Proteomes" id="UP000887159">
    <property type="component" value="Unassembled WGS sequence"/>
</dbReference>
<accession>A0A8X6VAL9</accession>